<dbReference type="Proteomes" id="UP000005426">
    <property type="component" value="Unassembled WGS sequence"/>
</dbReference>
<feature type="transmembrane region" description="Helical" evidence="1">
    <location>
        <begin position="30"/>
        <end position="55"/>
    </location>
</feature>
<dbReference type="AlphaFoldDB" id="G9P6V8"/>
<keyword evidence="1" id="KW-1133">Transmembrane helix</keyword>
<dbReference type="HOGENOM" id="CLU_1740762_0_0_1"/>
<accession>G9P6V8</accession>
<keyword evidence="3" id="KW-1185">Reference proteome</keyword>
<protein>
    <submittedName>
        <fullName evidence="2">Uncharacterized protein</fullName>
    </submittedName>
</protein>
<proteinExistence type="predicted"/>
<keyword evidence="1" id="KW-0812">Transmembrane</keyword>
<keyword evidence="1" id="KW-0472">Membrane</keyword>
<comment type="caution">
    <text evidence="2">The sequence shown here is derived from an EMBL/GenBank/DDBJ whole genome shotgun (WGS) entry which is preliminary data.</text>
</comment>
<evidence type="ECO:0000313" key="3">
    <source>
        <dbReference type="Proteomes" id="UP000005426"/>
    </source>
</evidence>
<name>G9P6V8_HYPAI</name>
<organism evidence="2 3">
    <name type="scientific">Hypocrea atroviridis (strain ATCC 20476 / IMI 206040)</name>
    <name type="common">Trichoderma atroviride</name>
    <dbReference type="NCBI Taxonomy" id="452589"/>
    <lineage>
        <taxon>Eukaryota</taxon>
        <taxon>Fungi</taxon>
        <taxon>Dikarya</taxon>
        <taxon>Ascomycota</taxon>
        <taxon>Pezizomycotina</taxon>
        <taxon>Sordariomycetes</taxon>
        <taxon>Hypocreomycetidae</taxon>
        <taxon>Hypocreales</taxon>
        <taxon>Hypocreaceae</taxon>
        <taxon>Trichoderma</taxon>
    </lineage>
</organism>
<reference evidence="2 3" key="1">
    <citation type="journal article" date="2011" name="Genome Biol.">
        <title>Comparative genome sequence analysis underscores mycoparasitism as the ancestral life style of Trichoderma.</title>
        <authorList>
            <person name="Kubicek C.P."/>
            <person name="Herrera-Estrella A."/>
            <person name="Seidl-Seiboth V."/>
            <person name="Martinez D.A."/>
            <person name="Druzhinina I.S."/>
            <person name="Thon M."/>
            <person name="Zeilinger S."/>
            <person name="Casas-Flores S."/>
            <person name="Horwitz B.A."/>
            <person name="Mukherjee P.K."/>
            <person name="Mukherjee M."/>
            <person name="Kredics L."/>
            <person name="Alcaraz L.D."/>
            <person name="Aerts A."/>
            <person name="Antal Z."/>
            <person name="Atanasova L."/>
            <person name="Cervantes-Badillo M.G."/>
            <person name="Challacombe J."/>
            <person name="Chertkov O."/>
            <person name="McCluskey K."/>
            <person name="Coulpier F."/>
            <person name="Deshpande N."/>
            <person name="von Doehren H."/>
            <person name="Ebbole D.J."/>
            <person name="Esquivel-Naranjo E.U."/>
            <person name="Fekete E."/>
            <person name="Flipphi M."/>
            <person name="Glaser F."/>
            <person name="Gomez-Rodriguez E.Y."/>
            <person name="Gruber S."/>
            <person name="Han C."/>
            <person name="Henrissat B."/>
            <person name="Hermosa R."/>
            <person name="Hernandez-Onate M."/>
            <person name="Karaffa L."/>
            <person name="Kosti I."/>
            <person name="Le Crom S."/>
            <person name="Lindquist E."/>
            <person name="Lucas S."/>
            <person name="Luebeck M."/>
            <person name="Luebeck P.S."/>
            <person name="Margeot A."/>
            <person name="Metz B."/>
            <person name="Misra M."/>
            <person name="Nevalainen H."/>
            <person name="Omann M."/>
            <person name="Packer N."/>
            <person name="Perrone G."/>
            <person name="Uresti-Rivera E.E."/>
            <person name="Salamov A."/>
            <person name="Schmoll M."/>
            <person name="Seiboth B."/>
            <person name="Shapiro H."/>
            <person name="Sukno S."/>
            <person name="Tamayo-Ramos J.A."/>
            <person name="Tisch D."/>
            <person name="Wiest A."/>
            <person name="Wilkinson H.H."/>
            <person name="Zhang M."/>
            <person name="Coutinho P.M."/>
            <person name="Kenerley C.M."/>
            <person name="Monte E."/>
            <person name="Baker S.E."/>
            <person name="Grigoriev I.V."/>
        </authorList>
    </citation>
    <scope>NUCLEOTIDE SEQUENCE [LARGE SCALE GENOMIC DNA]</scope>
    <source>
        <strain evidence="3">ATCC 20476 / IMI 206040</strain>
    </source>
</reference>
<dbReference type="EMBL" id="ABDG02000027">
    <property type="protein sequence ID" value="EHK40682.1"/>
    <property type="molecule type" value="Genomic_DNA"/>
</dbReference>
<gene>
    <name evidence="2" type="ORF">TRIATDRAFT_301485</name>
</gene>
<evidence type="ECO:0000256" key="1">
    <source>
        <dbReference type="SAM" id="Phobius"/>
    </source>
</evidence>
<evidence type="ECO:0000313" key="2">
    <source>
        <dbReference type="EMBL" id="EHK40682.1"/>
    </source>
</evidence>
<sequence>MNVCMYQHLSLFSYHYASRNGGWFPLPPPLFFSITHHIKFSFLFFFFFVSSPFLFSHHYSTTSKSPIFSHFLIRRAMHIRRCSYPTADPSLLTFSAVHSTKARGEGGLLIRPTAPPRPTRLCFFLFSLFFFFALVHAKSARAVVCCIVRI</sequence>
<feature type="transmembrane region" description="Helical" evidence="1">
    <location>
        <begin position="121"/>
        <end position="137"/>
    </location>
</feature>